<keyword evidence="9 13" id="KW-1133">Transmembrane helix</keyword>
<evidence type="ECO:0000256" key="14">
    <source>
        <dbReference type="PIRSR" id="PIRSR604329-50"/>
    </source>
</evidence>
<evidence type="ECO:0000256" key="5">
    <source>
        <dbReference type="ARBA" id="ARBA00022692"/>
    </source>
</evidence>
<evidence type="ECO:0000256" key="4">
    <source>
        <dbReference type="ARBA" id="ARBA00022617"/>
    </source>
</evidence>
<feature type="binding site" description="axial binding residue" evidence="13 14">
    <location>
        <position position="127"/>
    </location>
    <ligand>
        <name>heme</name>
        <dbReference type="ChEBI" id="CHEBI:30413"/>
    </ligand>
    <ligandPart>
        <name>Fe</name>
        <dbReference type="ChEBI" id="CHEBI:18248"/>
    </ligandPart>
</feature>
<dbReference type="PANTHER" id="PTHR34128">
    <property type="entry name" value="CYTOCHROME C-TYPE BIOGENESIS PROTEIN CCME HOMOLOG, MITOCHONDRIAL"/>
    <property type="match status" value="1"/>
</dbReference>
<dbReference type="InterPro" id="IPR036127">
    <property type="entry name" value="CcmE-like_sf"/>
</dbReference>
<dbReference type="RefSeq" id="WP_286291083.1">
    <property type="nucleotide sequence ID" value="NZ_AP024718.1"/>
</dbReference>
<dbReference type="NCBIfam" id="NF009731">
    <property type="entry name" value="PRK13254.1-5"/>
    <property type="match status" value="1"/>
</dbReference>
<dbReference type="AlphaFoldDB" id="A0AAU9BYP6"/>
<dbReference type="NCBIfam" id="NF009729">
    <property type="entry name" value="PRK13254.1-3"/>
    <property type="match status" value="1"/>
</dbReference>
<dbReference type="GO" id="GO:0017003">
    <property type="term" value="P:protein-heme linkage"/>
    <property type="evidence" value="ECO:0007669"/>
    <property type="project" value="UniProtKB-UniRule"/>
</dbReference>
<evidence type="ECO:0000313" key="17">
    <source>
        <dbReference type="Proteomes" id="UP001321450"/>
    </source>
</evidence>
<dbReference type="Proteomes" id="UP001321450">
    <property type="component" value="Chromosome"/>
</dbReference>
<keyword evidence="3" id="KW-0997">Cell inner membrane</keyword>
<evidence type="ECO:0000256" key="10">
    <source>
        <dbReference type="ARBA" id="ARBA00023004"/>
    </source>
</evidence>
<evidence type="ECO:0000256" key="8">
    <source>
        <dbReference type="ARBA" id="ARBA00022968"/>
    </source>
</evidence>
<keyword evidence="10 13" id="KW-0408">Iron</keyword>
<evidence type="ECO:0000256" key="15">
    <source>
        <dbReference type="SAM" id="MobiDB-lite"/>
    </source>
</evidence>
<comment type="function">
    <text evidence="12 13">Heme chaperone required for the biogenesis of c-type cytochromes. Transiently binds heme delivered by CcmC and transfers the heme to apo-cytochromes in a process facilitated by CcmF and CcmH.</text>
</comment>
<evidence type="ECO:0000256" key="7">
    <source>
        <dbReference type="ARBA" id="ARBA00022748"/>
    </source>
</evidence>
<dbReference type="SUPFAM" id="SSF82093">
    <property type="entry name" value="Heme chaperone CcmE"/>
    <property type="match status" value="1"/>
</dbReference>
<evidence type="ECO:0000256" key="9">
    <source>
        <dbReference type="ARBA" id="ARBA00022989"/>
    </source>
</evidence>
<feature type="topological domain" description="Extracellular" evidence="13">
    <location>
        <begin position="29"/>
        <end position="153"/>
    </location>
</feature>
<evidence type="ECO:0000256" key="11">
    <source>
        <dbReference type="ARBA" id="ARBA00023136"/>
    </source>
</evidence>
<dbReference type="GO" id="GO:0005886">
    <property type="term" value="C:plasma membrane"/>
    <property type="evidence" value="ECO:0007669"/>
    <property type="project" value="UniProtKB-SubCell"/>
</dbReference>
<keyword evidence="8 13" id="KW-0735">Signal-anchor</keyword>
<organism evidence="16 17">
    <name type="scientific">Methylomarinovum tepidoasis</name>
    <dbReference type="NCBI Taxonomy" id="2840183"/>
    <lineage>
        <taxon>Bacteria</taxon>
        <taxon>Pseudomonadati</taxon>
        <taxon>Pseudomonadota</taxon>
        <taxon>Gammaproteobacteria</taxon>
        <taxon>Methylococcales</taxon>
        <taxon>Methylothermaceae</taxon>
        <taxon>Methylomarinovum</taxon>
    </lineage>
</organism>
<dbReference type="PANTHER" id="PTHR34128:SF2">
    <property type="entry name" value="CYTOCHROME C-TYPE BIOGENESIS PROTEIN CCME HOMOLOG, MITOCHONDRIAL"/>
    <property type="match status" value="1"/>
</dbReference>
<dbReference type="GO" id="GO:0017004">
    <property type="term" value="P:cytochrome complex assembly"/>
    <property type="evidence" value="ECO:0007669"/>
    <property type="project" value="UniProtKB-KW"/>
</dbReference>
<dbReference type="KEGG" id="meiy:MIN45_P1250"/>
<keyword evidence="11 13" id="KW-0472">Membrane</keyword>
<name>A0AAU9BYP6_9GAMM</name>
<keyword evidence="6 13" id="KW-0479">Metal-binding</keyword>
<protein>
    <recommendedName>
        <fullName evidence="13">Cytochrome c-type biogenesis protein CcmE</fullName>
    </recommendedName>
    <alternativeName>
        <fullName evidence="13">Cytochrome c maturation protein E</fullName>
    </alternativeName>
    <alternativeName>
        <fullName evidence="13">Heme chaperone CcmE</fullName>
    </alternativeName>
</protein>
<evidence type="ECO:0000256" key="1">
    <source>
        <dbReference type="ARBA" id="ARBA00004533"/>
    </source>
</evidence>
<comment type="subcellular location">
    <subcellularLocation>
        <location evidence="1">Cell inner membrane</location>
    </subcellularLocation>
    <subcellularLocation>
        <location evidence="13">Cell membrane</location>
        <topology evidence="13">Single-pass type II membrane protein</topology>
    </subcellularLocation>
</comment>
<dbReference type="Gene3D" id="2.40.50.140">
    <property type="entry name" value="Nucleic acid-binding proteins"/>
    <property type="match status" value="1"/>
</dbReference>
<feature type="binding site" description="covalent" evidence="13 14">
    <location>
        <position position="123"/>
    </location>
    <ligand>
        <name>heme</name>
        <dbReference type="ChEBI" id="CHEBI:30413"/>
    </ligand>
</feature>
<feature type="region of interest" description="Disordered" evidence="15">
    <location>
        <begin position="134"/>
        <end position="153"/>
    </location>
</feature>
<reference evidence="17" key="1">
    <citation type="journal article" date="2024" name="Int. J. Syst. Evol. Microbiol.">
        <title>Methylomarinovum tepidoasis sp. nov., a moderately thermophilic methanotroph of the family Methylothermaceae isolated from a deep-sea hydrothermal field.</title>
        <authorList>
            <person name="Hirayama H."/>
            <person name="Takaki Y."/>
            <person name="Abe M."/>
            <person name="Miyazaki M."/>
            <person name="Uematsu K."/>
            <person name="Matsui Y."/>
            <person name="Takai K."/>
        </authorList>
    </citation>
    <scope>NUCLEOTIDE SEQUENCE [LARGE SCALE GENOMIC DNA]</scope>
    <source>
        <strain evidence="17">IN45</strain>
    </source>
</reference>
<evidence type="ECO:0000256" key="12">
    <source>
        <dbReference type="ARBA" id="ARBA00056663"/>
    </source>
</evidence>
<evidence type="ECO:0000313" key="16">
    <source>
        <dbReference type="EMBL" id="BCX88880.1"/>
    </source>
</evidence>
<keyword evidence="5 13" id="KW-0812">Transmembrane</keyword>
<keyword evidence="4 13" id="KW-0349">Heme</keyword>
<dbReference type="InterPro" id="IPR004329">
    <property type="entry name" value="CcmE"/>
</dbReference>
<dbReference type="EMBL" id="AP024718">
    <property type="protein sequence ID" value="BCX88880.1"/>
    <property type="molecule type" value="Genomic_DNA"/>
</dbReference>
<feature type="topological domain" description="Cytoplasmic" evidence="13">
    <location>
        <begin position="1"/>
        <end position="7"/>
    </location>
</feature>
<proteinExistence type="inferred from homology"/>
<dbReference type="NCBIfam" id="NF009727">
    <property type="entry name" value="PRK13254.1-1"/>
    <property type="match status" value="1"/>
</dbReference>
<dbReference type="HAMAP" id="MF_01959">
    <property type="entry name" value="CcmE"/>
    <property type="match status" value="1"/>
</dbReference>
<gene>
    <name evidence="13" type="primary">ccmE</name>
    <name evidence="13" type="synonym">cycJ</name>
    <name evidence="16" type="ORF">MIN45_P1250</name>
</gene>
<keyword evidence="7 13" id="KW-0201">Cytochrome c-type biogenesis</keyword>
<evidence type="ECO:0000256" key="13">
    <source>
        <dbReference type="HAMAP-Rule" id="MF_01959"/>
    </source>
</evidence>
<keyword evidence="2 13" id="KW-1003">Cell membrane</keyword>
<accession>A0AAU9BYP6</accession>
<evidence type="ECO:0000256" key="6">
    <source>
        <dbReference type="ARBA" id="ARBA00022723"/>
    </source>
</evidence>
<dbReference type="FunFam" id="2.40.50.140:FF:000104">
    <property type="entry name" value="Cytochrome c-type biogenesis protein CcmE"/>
    <property type="match status" value="1"/>
</dbReference>
<dbReference type="Pfam" id="PF03100">
    <property type="entry name" value="CcmE"/>
    <property type="match status" value="1"/>
</dbReference>
<comment type="similarity">
    <text evidence="13">Belongs to the CcmE/CycJ family.</text>
</comment>
<dbReference type="GO" id="GO:0046872">
    <property type="term" value="F:metal ion binding"/>
    <property type="evidence" value="ECO:0007669"/>
    <property type="project" value="UniProtKB-KW"/>
</dbReference>
<keyword evidence="17" id="KW-1185">Reference proteome</keyword>
<dbReference type="GO" id="GO:0020037">
    <property type="term" value="F:heme binding"/>
    <property type="evidence" value="ECO:0007669"/>
    <property type="project" value="InterPro"/>
</dbReference>
<sequence>MTPRQRRMLWVTVIVLGVSIATFLALAAFQKNLLYFYTPSQIAAGEAPTNYAFRVGGLVKEGSVHRDPDSLAVRFTLTDGAAEVTVFYEGILPDLFREGQGIIAIGQLQQDGLFKATQVLAKHDENYMPPEVADALKKSGKLPPVDDFEGTSR</sequence>
<dbReference type="InterPro" id="IPR012340">
    <property type="entry name" value="NA-bd_OB-fold"/>
</dbReference>
<evidence type="ECO:0000256" key="2">
    <source>
        <dbReference type="ARBA" id="ARBA00022475"/>
    </source>
</evidence>
<evidence type="ECO:0000256" key="3">
    <source>
        <dbReference type="ARBA" id="ARBA00022519"/>
    </source>
</evidence>